<feature type="transmembrane region" description="Helical" evidence="5">
    <location>
        <begin position="67"/>
        <end position="88"/>
    </location>
</feature>
<feature type="transmembrane region" description="Helical" evidence="5">
    <location>
        <begin position="421"/>
        <end position="441"/>
    </location>
</feature>
<keyword evidence="8" id="KW-1185">Reference proteome</keyword>
<feature type="transmembrane region" description="Helical" evidence="5">
    <location>
        <begin position="513"/>
        <end position="535"/>
    </location>
</feature>
<dbReference type="InterPro" id="IPR036259">
    <property type="entry name" value="MFS_trans_sf"/>
</dbReference>
<accession>A0A6A5SR81</accession>
<evidence type="ECO:0000256" key="3">
    <source>
        <dbReference type="ARBA" id="ARBA00022989"/>
    </source>
</evidence>
<dbReference type="SUPFAM" id="SSF103473">
    <property type="entry name" value="MFS general substrate transporter"/>
    <property type="match status" value="1"/>
</dbReference>
<dbReference type="PROSITE" id="PS50850">
    <property type="entry name" value="MFS"/>
    <property type="match status" value="1"/>
</dbReference>
<dbReference type="GO" id="GO:0022857">
    <property type="term" value="F:transmembrane transporter activity"/>
    <property type="evidence" value="ECO:0007669"/>
    <property type="project" value="InterPro"/>
</dbReference>
<feature type="transmembrane region" description="Helical" evidence="5">
    <location>
        <begin position="169"/>
        <end position="188"/>
    </location>
</feature>
<dbReference type="PANTHER" id="PTHR23502">
    <property type="entry name" value="MAJOR FACILITATOR SUPERFAMILY"/>
    <property type="match status" value="1"/>
</dbReference>
<keyword evidence="2 5" id="KW-0812">Transmembrane</keyword>
<keyword evidence="4 5" id="KW-0472">Membrane</keyword>
<feature type="transmembrane region" description="Helical" evidence="5">
    <location>
        <begin position="137"/>
        <end position="157"/>
    </location>
</feature>
<feature type="transmembrane region" description="Helical" evidence="5">
    <location>
        <begin position="377"/>
        <end position="400"/>
    </location>
</feature>
<dbReference type="Pfam" id="PF07690">
    <property type="entry name" value="MFS_1"/>
    <property type="match status" value="1"/>
</dbReference>
<feature type="transmembrane region" description="Helical" evidence="5">
    <location>
        <begin position="484"/>
        <end position="501"/>
    </location>
</feature>
<feature type="transmembrane region" description="Helical" evidence="5">
    <location>
        <begin position="328"/>
        <end position="357"/>
    </location>
</feature>
<reference evidence="7" key="1">
    <citation type="journal article" date="2020" name="Stud. Mycol.">
        <title>101 Dothideomycetes genomes: a test case for predicting lifestyles and emergence of pathogens.</title>
        <authorList>
            <person name="Haridas S."/>
            <person name="Albert R."/>
            <person name="Binder M."/>
            <person name="Bloem J."/>
            <person name="Labutti K."/>
            <person name="Salamov A."/>
            <person name="Andreopoulos B."/>
            <person name="Baker S."/>
            <person name="Barry K."/>
            <person name="Bills G."/>
            <person name="Bluhm B."/>
            <person name="Cannon C."/>
            <person name="Castanera R."/>
            <person name="Culley D."/>
            <person name="Daum C."/>
            <person name="Ezra D."/>
            <person name="Gonzalez J."/>
            <person name="Henrissat B."/>
            <person name="Kuo A."/>
            <person name="Liang C."/>
            <person name="Lipzen A."/>
            <person name="Lutzoni F."/>
            <person name="Magnuson J."/>
            <person name="Mondo S."/>
            <person name="Nolan M."/>
            <person name="Ohm R."/>
            <person name="Pangilinan J."/>
            <person name="Park H.-J."/>
            <person name="Ramirez L."/>
            <person name="Alfaro M."/>
            <person name="Sun H."/>
            <person name="Tritt A."/>
            <person name="Yoshinaga Y."/>
            <person name="Zwiers L.-H."/>
            <person name="Turgeon B."/>
            <person name="Goodwin S."/>
            <person name="Spatafora J."/>
            <person name="Crous P."/>
            <person name="Grigoriev I."/>
        </authorList>
    </citation>
    <scope>NUCLEOTIDE SEQUENCE</scope>
    <source>
        <strain evidence="7">CBS 161.51</strain>
    </source>
</reference>
<evidence type="ECO:0000313" key="8">
    <source>
        <dbReference type="Proteomes" id="UP000800038"/>
    </source>
</evidence>
<feature type="domain" description="Major facilitator superfamily (MFS) profile" evidence="6">
    <location>
        <begin position="69"/>
        <end position="537"/>
    </location>
</feature>
<name>A0A6A5SR81_9PLEO</name>
<organism evidence="7 8">
    <name type="scientific">Clathrospora elynae</name>
    <dbReference type="NCBI Taxonomy" id="706981"/>
    <lineage>
        <taxon>Eukaryota</taxon>
        <taxon>Fungi</taxon>
        <taxon>Dikarya</taxon>
        <taxon>Ascomycota</taxon>
        <taxon>Pezizomycotina</taxon>
        <taxon>Dothideomycetes</taxon>
        <taxon>Pleosporomycetidae</taxon>
        <taxon>Pleosporales</taxon>
        <taxon>Diademaceae</taxon>
        <taxon>Clathrospora</taxon>
    </lineage>
</organism>
<evidence type="ECO:0000313" key="7">
    <source>
        <dbReference type="EMBL" id="KAF1943165.1"/>
    </source>
</evidence>
<dbReference type="OrthoDB" id="2585655at2759"/>
<dbReference type="AlphaFoldDB" id="A0A6A5SR81"/>
<sequence length="560" mass="61427">MGFLGILEDKHLTHVPATVVLSEEQNQQIDVTAGLKRGTGKDADIILIPQPSEDPNDPLNWSYTRKLFIMSIVGYGSVLYAAVLSPLLSPALVVIAKDFGKRIGDITVISGYMLLVTGGVGPIVSALSRKYGKRPQLLIASLFGLLGTVVCSATYGYEGLMAGRIIQGGSVSAFESLVVAMIGDLFFVHQRGAYMTLIQFILGAASNFSAIIVGPIATKLGWRYLFHILIPFTALEVILLFFFVPETNYNRDHRYDIDELANDNLADLAAVERRHANSGGVTEKEGSDELIKIQTTSSSPPALRQKKTLVQELAIFSGTYSNDNLLQLVIAPFAVCANLAVLWMVIVTGGLTAFFVAQSYDMAQIFQAPPYLLTAAGVGYLSLGPFLGGLLGSLLLGATLDPLIKWCAKKNKGVYEPEYRLLGMIPAVTIVIGLCLFGYLAEQGSSYYLTAFFHGMDLFGIVVAAISSSTYVLDSFRDISSEVFVINMVLKNFLFYGFSYFVNDWTAKKGPAIVFYVFAACAAVMITMTPLFFFWGKRYRSYWHRHNLLQKWGIRTHAEL</sequence>
<dbReference type="Proteomes" id="UP000800038">
    <property type="component" value="Unassembled WGS sequence"/>
</dbReference>
<feature type="transmembrane region" description="Helical" evidence="5">
    <location>
        <begin position="200"/>
        <end position="218"/>
    </location>
</feature>
<evidence type="ECO:0000259" key="6">
    <source>
        <dbReference type="PROSITE" id="PS50850"/>
    </source>
</evidence>
<dbReference type="PANTHER" id="PTHR23502:SF29">
    <property type="entry name" value="TRANSPORTER, PUTATIVE (AFU_ORTHOLOGUE AFUA_6G06680)-RELATED"/>
    <property type="match status" value="1"/>
</dbReference>
<dbReference type="InterPro" id="IPR011701">
    <property type="entry name" value="MFS"/>
</dbReference>
<evidence type="ECO:0000256" key="1">
    <source>
        <dbReference type="ARBA" id="ARBA00004141"/>
    </source>
</evidence>
<protein>
    <submittedName>
        <fullName evidence="7">MFS general substrate transporter</fullName>
    </submittedName>
</protein>
<proteinExistence type="predicted"/>
<feature type="transmembrane region" description="Helical" evidence="5">
    <location>
        <begin position="447"/>
        <end position="472"/>
    </location>
</feature>
<evidence type="ECO:0000256" key="4">
    <source>
        <dbReference type="ARBA" id="ARBA00023136"/>
    </source>
</evidence>
<dbReference type="Gene3D" id="1.20.1250.20">
    <property type="entry name" value="MFS general substrate transporter like domains"/>
    <property type="match status" value="1"/>
</dbReference>
<comment type="subcellular location">
    <subcellularLocation>
        <location evidence="1">Membrane</location>
        <topology evidence="1">Multi-pass membrane protein</topology>
    </subcellularLocation>
</comment>
<evidence type="ECO:0000256" key="5">
    <source>
        <dbReference type="SAM" id="Phobius"/>
    </source>
</evidence>
<gene>
    <name evidence="7" type="ORF">EJ02DRAFT_487019</name>
</gene>
<keyword evidence="3 5" id="KW-1133">Transmembrane helix</keyword>
<evidence type="ECO:0000256" key="2">
    <source>
        <dbReference type="ARBA" id="ARBA00022692"/>
    </source>
</evidence>
<feature type="transmembrane region" description="Helical" evidence="5">
    <location>
        <begin position="108"/>
        <end position="125"/>
    </location>
</feature>
<dbReference type="InterPro" id="IPR020846">
    <property type="entry name" value="MFS_dom"/>
</dbReference>
<feature type="transmembrane region" description="Helical" evidence="5">
    <location>
        <begin position="224"/>
        <end position="244"/>
    </location>
</feature>
<dbReference type="EMBL" id="ML976028">
    <property type="protein sequence ID" value="KAF1943165.1"/>
    <property type="molecule type" value="Genomic_DNA"/>
</dbReference>
<dbReference type="GO" id="GO:0005886">
    <property type="term" value="C:plasma membrane"/>
    <property type="evidence" value="ECO:0007669"/>
    <property type="project" value="TreeGrafter"/>
</dbReference>